<dbReference type="InterPro" id="IPR051907">
    <property type="entry name" value="DoxX-like_oxidoreductase"/>
</dbReference>
<feature type="transmembrane region" description="Helical" evidence="7">
    <location>
        <begin position="95"/>
        <end position="123"/>
    </location>
</feature>
<dbReference type="GO" id="GO:0005886">
    <property type="term" value="C:plasma membrane"/>
    <property type="evidence" value="ECO:0007669"/>
    <property type="project" value="UniProtKB-SubCell"/>
</dbReference>
<evidence type="ECO:0000256" key="4">
    <source>
        <dbReference type="ARBA" id="ARBA00022692"/>
    </source>
</evidence>
<sequence length="178" mass="19144">MTTEQTAPPGRSCGPLARVWSGLTVLGTCVPAWVMGLFARVGIAGVFWRSGQTKVSGWEITGSTYFLFQDEYKVPVLPPHLAAQIATAAEHIFPVLLILGLFTRLSALGLLGMTVVIQVFVYPNSWPDHAVWASALLLILLKVTGAEVRAVAASRLTFGCANSRFVIRCGHGQAAVRH</sequence>
<accession>A0A1G7I070</accession>
<keyword evidence="4 7" id="KW-0812">Transmembrane</keyword>
<evidence type="ECO:0000256" key="5">
    <source>
        <dbReference type="ARBA" id="ARBA00022989"/>
    </source>
</evidence>
<keyword evidence="6 7" id="KW-0472">Membrane</keyword>
<dbReference type="PANTHER" id="PTHR33452">
    <property type="entry name" value="OXIDOREDUCTASE CATD-RELATED"/>
    <property type="match status" value="1"/>
</dbReference>
<dbReference type="RefSeq" id="WP_092788099.1">
    <property type="nucleotide sequence ID" value="NZ_FNAP01000027.1"/>
</dbReference>
<comment type="subcellular location">
    <subcellularLocation>
        <location evidence="1">Cell membrane</location>
        <topology evidence="1">Multi-pass membrane protein</topology>
    </subcellularLocation>
</comment>
<dbReference type="STRING" id="69960.SAMN05421720_12715"/>
<feature type="transmembrane region" description="Helical" evidence="7">
    <location>
        <begin position="20"/>
        <end position="48"/>
    </location>
</feature>
<evidence type="ECO:0000256" key="2">
    <source>
        <dbReference type="ARBA" id="ARBA00006679"/>
    </source>
</evidence>
<dbReference type="InterPro" id="IPR032808">
    <property type="entry name" value="DoxX"/>
</dbReference>
<dbReference type="EMBL" id="FNAP01000027">
    <property type="protein sequence ID" value="SDF05789.1"/>
    <property type="molecule type" value="Genomic_DNA"/>
</dbReference>
<keyword evidence="5 7" id="KW-1133">Transmembrane helix</keyword>
<feature type="transmembrane region" description="Helical" evidence="7">
    <location>
        <begin position="129"/>
        <end position="148"/>
    </location>
</feature>
<keyword evidence="3" id="KW-1003">Cell membrane</keyword>
<evidence type="ECO:0000256" key="3">
    <source>
        <dbReference type="ARBA" id="ARBA00022475"/>
    </source>
</evidence>
<dbReference type="OrthoDB" id="121744at2"/>
<dbReference type="Pfam" id="PF07681">
    <property type="entry name" value="DoxX"/>
    <property type="match status" value="1"/>
</dbReference>
<comment type="similarity">
    <text evidence="2">Belongs to the DoxX family.</text>
</comment>
<evidence type="ECO:0000256" key="7">
    <source>
        <dbReference type="SAM" id="Phobius"/>
    </source>
</evidence>
<evidence type="ECO:0000313" key="9">
    <source>
        <dbReference type="Proteomes" id="UP000199412"/>
    </source>
</evidence>
<dbReference type="PANTHER" id="PTHR33452:SF1">
    <property type="entry name" value="INNER MEMBRANE PROTEIN YPHA-RELATED"/>
    <property type="match status" value="1"/>
</dbReference>
<keyword evidence="9" id="KW-1185">Reference proteome</keyword>
<protein>
    <submittedName>
        <fullName evidence="8">Putative oxidoreductase</fullName>
    </submittedName>
</protein>
<name>A0A1G7I070_9PROT</name>
<evidence type="ECO:0000256" key="1">
    <source>
        <dbReference type="ARBA" id="ARBA00004651"/>
    </source>
</evidence>
<evidence type="ECO:0000313" key="8">
    <source>
        <dbReference type="EMBL" id="SDF05789.1"/>
    </source>
</evidence>
<dbReference type="Proteomes" id="UP000199412">
    <property type="component" value="Unassembled WGS sequence"/>
</dbReference>
<proteinExistence type="inferred from homology"/>
<gene>
    <name evidence="8" type="ORF">SAMN05421720_12715</name>
</gene>
<dbReference type="AlphaFoldDB" id="A0A1G7I070"/>
<organism evidence="8 9">
    <name type="scientific">Rhodospira trueperi</name>
    <dbReference type="NCBI Taxonomy" id="69960"/>
    <lineage>
        <taxon>Bacteria</taxon>
        <taxon>Pseudomonadati</taxon>
        <taxon>Pseudomonadota</taxon>
        <taxon>Alphaproteobacteria</taxon>
        <taxon>Rhodospirillales</taxon>
        <taxon>Rhodospirillaceae</taxon>
        <taxon>Rhodospira</taxon>
    </lineage>
</organism>
<evidence type="ECO:0000256" key="6">
    <source>
        <dbReference type="ARBA" id="ARBA00023136"/>
    </source>
</evidence>
<reference evidence="8 9" key="1">
    <citation type="submission" date="2016-10" db="EMBL/GenBank/DDBJ databases">
        <authorList>
            <person name="de Groot N.N."/>
        </authorList>
    </citation>
    <scope>NUCLEOTIDE SEQUENCE [LARGE SCALE GENOMIC DNA]</scope>
    <source>
        <strain evidence="8 9">ATCC 700224</strain>
    </source>
</reference>